<reference evidence="1" key="1">
    <citation type="submission" date="2019-03" db="EMBL/GenBank/DDBJ databases">
        <title>Candidatus Syntrophosphaera thermopropionivorans: a novel player in syntrophic propionate oxidation during anaerobic digestion.</title>
        <authorList>
            <person name="Dyksma S."/>
        </authorList>
    </citation>
    <scope>NUCLEOTIDE SEQUENCE</scope>
    <source>
        <strain evidence="1">W5</strain>
    </source>
</reference>
<dbReference type="EMBL" id="SMOG01000024">
    <property type="protein sequence ID" value="TDF72575.1"/>
    <property type="molecule type" value="Genomic_DNA"/>
</dbReference>
<accession>A0AC61QHY8</accession>
<evidence type="ECO:0000313" key="2">
    <source>
        <dbReference type="Proteomes" id="UP000294588"/>
    </source>
</evidence>
<keyword evidence="2" id="KW-1185">Reference proteome</keyword>
<name>A0AC61QHY8_9BACT</name>
<dbReference type="Proteomes" id="UP000294588">
    <property type="component" value="Unassembled WGS sequence"/>
</dbReference>
<organism evidence="1 2">
    <name type="scientific">Candidatus Syntrophosphaera thermopropionivorans</name>
    <dbReference type="NCBI Taxonomy" id="2593015"/>
    <lineage>
        <taxon>Bacteria</taxon>
        <taxon>Pseudomonadati</taxon>
        <taxon>Candidatus Cloacimonadota</taxon>
        <taxon>Candidatus Cloacimonadia</taxon>
        <taxon>Candidatus Cloacimonadales</taxon>
        <taxon>Candidatus Cloacimonadaceae</taxon>
        <taxon>Candidatus Syntrophosphaera</taxon>
    </lineage>
</organism>
<comment type="caution">
    <text evidence="1">The sequence shown here is derived from an EMBL/GenBank/DDBJ whole genome shotgun (WGS) entry which is preliminary data.</text>
</comment>
<evidence type="ECO:0000313" key="1">
    <source>
        <dbReference type="EMBL" id="TDF72575.1"/>
    </source>
</evidence>
<proteinExistence type="predicted"/>
<sequence length="149" mass="17292">MRVKFKYKIQTYCGTLDNLVFGSYRSGKICIARKYFYPKRTEQNTSFGLISKNIAKLWKAGSEDFKNQLKIYSRWYKIYNSANNSSPPGAYSLWVKIIYEWAKNENINLKNISLEEFLILGTAIHTIINCVDNGYLTPIPNYEVLTASF</sequence>
<protein>
    <submittedName>
        <fullName evidence="1">Uncharacterized protein</fullName>
    </submittedName>
</protein>
<gene>
    <name evidence="1" type="ORF">E0946_06265</name>
</gene>